<dbReference type="GO" id="GO:0051082">
    <property type="term" value="F:unfolded protein binding"/>
    <property type="evidence" value="ECO:0007669"/>
    <property type="project" value="InterPro"/>
</dbReference>
<feature type="domain" description="Chaperone DnaJ C-terminal" evidence="2">
    <location>
        <begin position="3"/>
        <end position="165"/>
    </location>
</feature>
<proteinExistence type="predicted"/>
<keyword evidence="1" id="KW-0143">Chaperone</keyword>
<dbReference type="GO" id="GO:0006413">
    <property type="term" value="P:translational initiation"/>
    <property type="evidence" value="ECO:0007669"/>
    <property type="project" value="TreeGrafter"/>
</dbReference>
<evidence type="ECO:0000256" key="1">
    <source>
        <dbReference type="ARBA" id="ARBA00023186"/>
    </source>
</evidence>
<dbReference type="Proteomes" id="UP000799302">
    <property type="component" value="Unassembled WGS sequence"/>
</dbReference>
<gene>
    <name evidence="3" type="ORF">BT63DRAFT_361036</name>
</gene>
<evidence type="ECO:0000313" key="4">
    <source>
        <dbReference type="Proteomes" id="UP000799302"/>
    </source>
</evidence>
<dbReference type="PANTHER" id="PTHR24078:SF553">
    <property type="entry name" value="DNAJ HOMOLOG SUBFAMILY B MEMBER 5"/>
    <property type="match status" value="1"/>
</dbReference>
<feature type="non-terminal residue" evidence="3">
    <location>
        <position position="1"/>
    </location>
</feature>
<accession>A0A6A6UBT8</accession>
<dbReference type="GO" id="GO:0051087">
    <property type="term" value="F:protein-folding chaperone binding"/>
    <property type="evidence" value="ECO:0007669"/>
    <property type="project" value="TreeGrafter"/>
</dbReference>
<protein>
    <recommendedName>
        <fullName evidence="2">Chaperone DnaJ C-terminal domain-containing protein</fullName>
    </recommendedName>
</protein>
<dbReference type="InterPro" id="IPR051339">
    <property type="entry name" value="DnaJ_subfamily_B"/>
</dbReference>
<organism evidence="3 4">
    <name type="scientific">Microthyrium microscopicum</name>
    <dbReference type="NCBI Taxonomy" id="703497"/>
    <lineage>
        <taxon>Eukaryota</taxon>
        <taxon>Fungi</taxon>
        <taxon>Dikarya</taxon>
        <taxon>Ascomycota</taxon>
        <taxon>Pezizomycotina</taxon>
        <taxon>Dothideomycetes</taxon>
        <taxon>Dothideomycetes incertae sedis</taxon>
        <taxon>Microthyriales</taxon>
        <taxon>Microthyriaceae</taxon>
        <taxon>Microthyrium</taxon>
    </lineage>
</organism>
<dbReference type="InterPro" id="IPR008971">
    <property type="entry name" value="HSP40/DnaJ_pept-bd"/>
</dbReference>
<feature type="non-terminal residue" evidence="3">
    <location>
        <position position="165"/>
    </location>
</feature>
<evidence type="ECO:0000259" key="2">
    <source>
        <dbReference type="Pfam" id="PF01556"/>
    </source>
</evidence>
<name>A0A6A6UBT8_9PEZI</name>
<dbReference type="Pfam" id="PF01556">
    <property type="entry name" value="DnaJ_C"/>
    <property type="match status" value="1"/>
</dbReference>
<sequence length="165" mass="18690">QKKLPVTLEDMCLGASKKVRFKRRVPDAMGVRLIDDVRILTVQIYPGLKPGSRIKHAHEGDYDPATGRLGEVWFSLDEQPHPTYERRDRDLYCTLSIPLADALCGWKRTVKSVCGKDVTVRHKGVTPNGWKECFAGLGMPKYDRENRMVGGDRGDLWVEVKVQVP</sequence>
<dbReference type="GO" id="GO:0005829">
    <property type="term" value="C:cytosol"/>
    <property type="evidence" value="ECO:0007669"/>
    <property type="project" value="TreeGrafter"/>
</dbReference>
<dbReference type="GO" id="GO:0006457">
    <property type="term" value="P:protein folding"/>
    <property type="evidence" value="ECO:0007669"/>
    <property type="project" value="InterPro"/>
</dbReference>
<dbReference type="SUPFAM" id="SSF49493">
    <property type="entry name" value="HSP40/DnaJ peptide-binding domain"/>
    <property type="match status" value="2"/>
</dbReference>
<dbReference type="CDD" id="cd10747">
    <property type="entry name" value="DnaJ_C"/>
    <property type="match status" value="1"/>
</dbReference>
<dbReference type="EMBL" id="MU004235">
    <property type="protein sequence ID" value="KAF2669071.1"/>
    <property type="molecule type" value="Genomic_DNA"/>
</dbReference>
<dbReference type="PANTHER" id="PTHR24078">
    <property type="entry name" value="DNAJ HOMOLOG SUBFAMILY C MEMBER"/>
    <property type="match status" value="1"/>
</dbReference>
<dbReference type="OrthoDB" id="550424at2759"/>
<reference evidence="3" key="1">
    <citation type="journal article" date="2020" name="Stud. Mycol.">
        <title>101 Dothideomycetes genomes: a test case for predicting lifestyles and emergence of pathogens.</title>
        <authorList>
            <person name="Haridas S."/>
            <person name="Albert R."/>
            <person name="Binder M."/>
            <person name="Bloem J."/>
            <person name="Labutti K."/>
            <person name="Salamov A."/>
            <person name="Andreopoulos B."/>
            <person name="Baker S."/>
            <person name="Barry K."/>
            <person name="Bills G."/>
            <person name="Bluhm B."/>
            <person name="Cannon C."/>
            <person name="Castanera R."/>
            <person name="Culley D."/>
            <person name="Daum C."/>
            <person name="Ezra D."/>
            <person name="Gonzalez J."/>
            <person name="Henrissat B."/>
            <person name="Kuo A."/>
            <person name="Liang C."/>
            <person name="Lipzen A."/>
            <person name="Lutzoni F."/>
            <person name="Magnuson J."/>
            <person name="Mondo S."/>
            <person name="Nolan M."/>
            <person name="Ohm R."/>
            <person name="Pangilinan J."/>
            <person name="Park H.-J."/>
            <person name="Ramirez L."/>
            <person name="Alfaro M."/>
            <person name="Sun H."/>
            <person name="Tritt A."/>
            <person name="Yoshinaga Y."/>
            <person name="Zwiers L.-H."/>
            <person name="Turgeon B."/>
            <person name="Goodwin S."/>
            <person name="Spatafora J."/>
            <person name="Crous P."/>
            <person name="Grigoriev I."/>
        </authorList>
    </citation>
    <scope>NUCLEOTIDE SEQUENCE</scope>
    <source>
        <strain evidence="3">CBS 115976</strain>
    </source>
</reference>
<dbReference type="AlphaFoldDB" id="A0A6A6UBT8"/>
<dbReference type="Gene3D" id="2.60.260.20">
    <property type="entry name" value="Urease metallochaperone UreE, N-terminal domain"/>
    <property type="match status" value="2"/>
</dbReference>
<evidence type="ECO:0000313" key="3">
    <source>
        <dbReference type="EMBL" id="KAF2669071.1"/>
    </source>
</evidence>
<dbReference type="InterPro" id="IPR002939">
    <property type="entry name" value="DnaJ_C"/>
</dbReference>
<keyword evidence="4" id="KW-1185">Reference proteome</keyword>